<reference evidence="9" key="1">
    <citation type="submission" date="2016-11" db="EMBL/GenBank/DDBJ databases">
        <authorList>
            <person name="Varghese N."/>
            <person name="Submissions S."/>
        </authorList>
    </citation>
    <scope>NUCLEOTIDE SEQUENCE [LARGE SCALE GENOMIC DNA]</scope>
    <source>
        <strain evidence="9">CGMCC 1.8995</strain>
    </source>
</reference>
<evidence type="ECO:0000256" key="2">
    <source>
        <dbReference type="ARBA" id="ARBA00022679"/>
    </source>
</evidence>
<feature type="domain" description="PPM-type phosphatase" evidence="7">
    <location>
        <begin position="5"/>
        <end position="236"/>
    </location>
</feature>
<dbReference type="PROSITE" id="PS50011">
    <property type="entry name" value="PROTEIN_KINASE_DOM"/>
    <property type="match status" value="1"/>
</dbReference>
<dbReference type="SUPFAM" id="SSF81606">
    <property type="entry name" value="PP2C-like"/>
    <property type="match status" value="1"/>
</dbReference>
<evidence type="ECO:0000259" key="6">
    <source>
        <dbReference type="PROSITE" id="PS50011"/>
    </source>
</evidence>
<dbReference type="CDD" id="cd14014">
    <property type="entry name" value="STKc_PknB_like"/>
    <property type="match status" value="1"/>
</dbReference>
<keyword evidence="4" id="KW-0418">Kinase</keyword>
<dbReference type="SUPFAM" id="SSF56112">
    <property type="entry name" value="Protein kinase-like (PK-like)"/>
    <property type="match status" value="1"/>
</dbReference>
<evidence type="ECO:0000256" key="4">
    <source>
        <dbReference type="ARBA" id="ARBA00022777"/>
    </source>
</evidence>
<gene>
    <name evidence="8" type="ORF">SAMN05216361_3999</name>
</gene>
<dbReference type="InterPro" id="IPR036457">
    <property type="entry name" value="PPM-type-like_dom_sf"/>
</dbReference>
<dbReference type="SMART" id="SM00332">
    <property type="entry name" value="PP2Cc"/>
    <property type="match status" value="1"/>
</dbReference>
<feature type="domain" description="Protein kinase" evidence="6">
    <location>
        <begin position="268"/>
        <end position="547"/>
    </location>
</feature>
<dbReference type="SMART" id="SM00331">
    <property type="entry name" value="PP2C_SIG"/>
    <property type="match status" value="1"/>
</dbReference>
<dbReference type="AlphaFoldDB" id="A0A1M5R0Q1"/>
<sequence>MLAVRWGACSSSGIKPINQDCQKLTVPDFAVLQRRGIVACIADGISSSQVSQYASELAVTQFNRDYLLTSDNWSAARAAQNVLKTINTALYVKTAQSPYQGNPDRGYVCTFSSLILHQDCATVVHCGDSTILHCRDEVITTLTRAHTGESESGQTYLANALGIKPELDVDIHSMAVQPGDKFILMTDGVSEFVDAQTLFDQMPASEAQLTEYCEQVLEQALAAGSSDNLTIQVLAVTGVTSDLNIAFDDNGFLPRVTQPTIGTNIDDWHLTKCLHRSDRSEVFVAQHQTSQQMAILKVPATTHIDNAGFLDDMAKEEWVARMVDNPHLMKAVSHDTPRSAFYTLTEYLEGQTLQQHLLDNGQASVQQVRDWASQLVAGLTALHRKGVLHQDLRPENLLLTSSDRVIIIDFGSASIHGHNFLEDPNQLMIPGDLLYSAPEYFVGLWANEQADQFSLTSILYYALSGAHPYGTAVAKTTSYSALHKLRYQRLLQRDVSVPVWLDETVKRGCHPQAAKRYPSLSELLYDLQHPNPAYQQTLPLAERNPVKFWQGISAVLAALLALSLIR</sequence>
<evidence type="ECO:0000259" key="7">
    <source>
        <dbReference type="PROSITE" id="PS51746"/>
    </source>
</evidence>
<dbReference type="Pfam" id="PF00069">
    <property type="entry name" value="Pkinase"/>
    <property type="match status" value="1"/>
</dbReference>
<accession>A0A1M5R0Q1</accession>
<dbReference type="EMBL" id="FQWD01000007">
    <property type="protein sequence ID" value="SHH19955.1"/>
    <property type="molecule type" value="Genomic_DNA"/>
</dbReference>
<protein>
    <submittedName>
        <fullName evidence="8">Protein phosphatase</fullName>
    </submittedName>
</protein>
<dbReference type="CDD" id="cd00143">
    <property type="entry name" value="PP2Cc"/>
    <property type="match status" value="1"/>
</dbReference>
<dbReference type="STRING" id="634436.SAMN05216361_3999"/>
<dbReference type="Pfam" id="PF13672">
    <property type="entry name" value="PP2C_2"/>
    <property type="match status" value="1"/>
</dbReference>
<dbReference type="GO" id="GO:0005524">
    <property type="term" value="F:ATP binding"/>
    <property type="evidence" value="ECO:0007669"/>
    <property type="project" value="UniProtKB-KW"/>
</dbReference>
<evidence type="ECO:0000256" key="3">
    <source>
        <dbReference type="ARBA" id="ARBA00022741"/>
    </source>
</evidence>
<dbReference type="OrthoDB" id="9801841at2"/>
<evidence type="ECO:0000256" key="5">
    <source>
        <dbReference type="ARBA" id="ARBA00022840"/>
    </source>
</evidence>
<dbReference type="PANTHER" id="PTHR24351">
    <property type="entry name" value="RIBOSOMAL PROTEIN S6 KINASE"/>
    <property type="match status" value="1"/>
</dbReference>
<evidence type="ECO:0000313" key="8">
    <source>
        <dbReference type="EMBL" id="SHH19955.1"/>
    </source>
</evidence>
<organism evidence="8 9">
    <name type="scientific">Marisediminitalea aggregata</name>
    <dbReference type="NCBI Taxonomy" id="634436"/>
    <lineage>
        <taxon>Bacteria</taxon>
        <taxon>Pseudomonadati</taxon>
        <taxon>Pseudomonadota</taxon>
        <taxon>Gammaproteobacteria</taxon>
        <taxon>Alteromonadales</taxon>
        <taxon>Alteromonadaceae</taxon>
        <taxon>Marisediminitalea</taxon>
    </lineage>
</organism>
<dbReference type="Gene3D" id="1.10.510.10">
    <property type="entry name" value="Transferase(Phosphotransferase) domain 1"/>
    <property type="match status" value="1"/>
</dbReference>
<dbReference type="InterPro" id="IPR008266">
    <property type="entry name" value="Tyr_kinase_AS"/>
</dbReference>
<dbReference type="InterPro" id="IPR011009">
    <property type="entry name" value="Kinase-like_dom_sf"/>
</dbReference>
<dbReference type="Gene3D" id="3.30.200.20">
    <property type="entry name" value="Phosphorylase Kinase, domain 1"/>
    <property type="match status" value="1"/>
</dbReference>
<keyword evidence="2" id="KW-0808">Transferase</keyword>
<dbReference type="GO" id="GO:0004674">
    <property type="term" value="F:protein serine/threonine kinase activity"/>
    <property type="evidence" value="ECO:0007669"/>
    <property type="project" value="UniProtKB-KW"/>
</dbReference>
<dbReference type="InterPro" id="IPR001932">
    <property type="entry name" value="PPM-type_phosphatase-like_dom"/>
</dbReference>
<dbReference type="Proteomes" id="UP000184520">
    <property type="component" value="Unassembled WGS sequence"/>
</dbReference>
<proteinExistence type="predicted"/>
<keyword evidence="9" id="KW-1185">Reference proteome</keyword>
<keyword evidence="5" id="KW-0067">ATP-binding</keyword>
<keyword evidence="3" id="KW-0547">Nucleotide-binding</keyword>
<evidence type="ECO:0000256" key="1">
    <source>
        <dbReference type="ARBA" id="ARBA00022527"/>
    </source>
</evidence>
<dbReference type="InterPro" id="IPR000719">
    <property type="entry name" value="Prot_kinase_dom"/>
</dbReference>
<dbReference type="PROSITE" id="PS51746">
    <property type="entry name" value="PPM_2"/>
    <property type="match status" value="1"/>
</dbReference>
<dbReference type="Gene3D" id="3.60.40.10">
    <property type="entry name" value="PPM-type phosphatase domain"/>
    <property type="match status" value="1"/>
</dbReference>
<keyword evidence="1" id="KW-0723">Serine/threonine-protein kinase</keyword>
<dbReference type="RefSeq" id="WP_073324947.1">
    <property type="nucleotide sequence ID" value="NZ_FQWD01000007.1"/>
</dbReference>
<dbReference type="PROSITE" id="PS00109">
    <property type="entry name" value="PROTEIN_KINASE_TYR"/>
    <property type="match status" value="1"/>
</dbReference>
<name>A0A1M5R0Q1_9ALTE</name>
<evidence type="ECO:0000313" key="9">
    <source>
        <dbReference type="Proteomes" id="UP000184520"/>
    </source>
</evidence>